<feature type="transmembrane region" description="Helical" evidence="3">
    <location>
        <begin position="225"/>
        <end position="246"/>
    </location>
</feature>
<evidence type="ECO:0000313" key="4">
    <source>
        <dbReference type="EMBL" id="KOA51023.1"/>
    </source>
</evidence>
<keyword evidence="3" id="KW-0812">Transmembrane</keyword>
<feature type="compositionally biased region" description="Polar residues" evidence="2">
    <location>
        <begin position="49"/>
        <end position="59"/>
    </location>
</feature>
<proteinExistence type="predicted"/>
<sequence length="526" mass="53819">MTDSENPSDLQFPVSPEPRDFDVTHVVDKDALEFPSMDDDPSHAAAHETQLQSAGSANTAAIPAPPASGHPHDHARRTARSGAHDATPTPDETPADSAAPTLAATQPLITPQPSAGRHAANTVNGASAGDAAPTQLFTSPHDDVLAGVSVNPPLPADAPTRVVSSEWEQIVDSQTSVMPPAAPAAMPPTIPPTDADGNADGSGDEPDEEAPHHSANGGGKSHTKLIVGIVVGVLVIALIAGGIAWWSSSRKNGAQRNAYTLCQNTRDSYDDAHTALAAALKDANALAGTPADQVADAKTLDTLKSAVADAEKLDQQSVAECAADADAAAIEKTTDALRNTTDEITKAKSAVDAATKAVNDSKNAKSQSAARDELTKAIDDAQKILDASANAVTDEQVRTDLENRIADARKLADGQNLNAEDVSAMVKTLTDAGTAVQQSQTEYANQQAAAAQQAAEEAQRQAEAEAQAAQQAQQQAAQAQQNTQPTTPDAGDAGAANADTTTPNTTDTTTNGGDTPSNGDTTGAAQ</sequence>
<feature type="region of interest" description="Disordered" evidence="2">
    <location>
        <begin position="454"/>
        <end position="526"/>
    </location>
</feature>
<name>A0AB34TA76_9BIFI</name>
<feature type="compositionally biased region" description="Basic and acidic residues" evidence="2">
    <location>
        <begin position="17"/>
        <end position="32"/>
    </location>
</feature>
<gene>
    <name evidence="4" type="ORF">BAAM0483_01635</name>
</gene>
<keyword evidence="3" id="KW-1133">Transmembrane helix</keyword>
<feature type="coiled-coil region" evidence="1">
    <location>
        <begin position="330"/>
        <end position="357"/>
    </location>
</feature>
<comment type="caution">
    <text evidence="4">The sequence shown here is derived from an EMBL/GenBank/DDBJ whole genome shotgun (WGS) entry which is preliminary data.</text>
</comment>
<evidence type="ECO:0000313" key="5">
    <source>
        <dbReference type="Proteomes" id="UP000037239"/>
    </source>
</evidence>
<organism evidence="4 5">
    <name type="scientific">Bifidobacterium animalis subsp. animalis MCC 0483</name>
    <dbReference type="NCBI Taxonomy" id="1365955"/>
    <lineage>
        <taxon>Bacteria</taxon>
        <taxon>Bacillati</taxon>
        <taxon>Actinomycetota</taxon>
        <taxon>Actinomycetes</taxon>
        <taxon>Bifidobacteriales</taxon>
        <taxon>Bifidobacteriaceae</taxon>
        <taxon>Bifidobacterium</taxon>
    </lineage>
</organism>
<evidence type="ECO:0000256" key="2">
    <source>
        <dbReference type="SAM" id="MobiDB-lite"/>
    </source>
</evidence>
<dbReference type="AlphaFoldDB" id="A0AB34TA76"/>
<protein>
    <recommendedName>
        <fullName evidence="6">Sugar-binding protein</fullName>
    </recommendedName>
</protein>
<evidence type="ECO:0000256" key="3">
    <source>
        <dbReference type="SAM" id="Phobius"/>
    </source>
</evidence>
<dbReference type="EMBL" id="AWFK01000004">
    <property type="protein sequence ID" value="KOA51023.1"/>
    <property type="molecule type" value="Genomic_DNA"/>
</dbReference>
<feature type="region of interest" description="Disordered" evidence="2">
    <location>
        <begin position="178"/>
        <end position="221"/>
    </location>
</feature>
<feature type="compositionally biased region" description="Polar residues" evidence="2">
    <location>
        <begin position="103"/>
        <end position="113"/>
    </location>
</feature>
<evidence type="ECO:0000256" key="1">
    <source>
        <dbReference type="SAM" id="Coils"/>
    </source>
</evidence>
<feature type="region of interest" description="Disordered" evidence="2">
    <location>
        <begin position="1"/>
        <end position="139"/>
    </location>
</feature>
<evidence type="ECO:0008006" key="6">
    <source>
        <dbReference type="Google" id="ProtNLM"/>
    </source>
</evidence>
<feature type="compositionally biased region" description="Pro residues" evidence="2">
    <location>
        <begin position="180"/>
        <end position="191"/>
    </location>
</feature>
<dbReference type="Proteomes" id="UP000037239">
    <property type="component" value="Unassembled WGS sequence"/>
</dbReference>
<dbReference type="RefSeq" id="WP_052825868.1">
    <property type="nucleotide sequence ID" value="NZ_AWFK01000004.1"/>
</dbReference>
<accession>A0AB34TA76</accession>
<keyword evidence="3" id="KW-0472">Membrane</keyword>
<feature type="compositionally biased region" description="Low complexity" evidence="2">
    <location>
        <begin position="464"/>
        <end position="526"/>
    </location>
</feature>
<reference evidence="4 5" key="1">
    <citation type="journal article" date="2015" name="Int J Genomics">
        <title>Comparative Genomics Revealed Genetic Diversity and Species/Strain-Level Differences in Carbohydrate Metabolism of Three Probiotic Bifidobacterial Species.</title>
        <authorList>
            <person name="Odamaki T."/>
            <person name="Horigome A."/>
            <person name="Sugahara H."/>
            <person name="Hashikura N."/>
            <person name="Minami J."/>
            <person name="Xiao J.Z."/>
            <person name="Abe F."/>
        </authorList>
    </citation>
    <scope>NUCLEOTIDE SEQUENCE [LARGE SCALE GENOMIC DNA]</scope>
    <source>
        <strain evidence="4 5">MCC 0483</strain>
    </source>
</reference>
<keyword evidence="1" id="KW-0175">Coiled coil</keyword>